<organism evidence="2 3">
    <name type="scientific">Coprinellus micaceus</name>
    <name type="common">Glistening ink-cap mushroom</name>
    <name type="synonym">Coprinus micaceus</name>
    <dbReference type="NCBI Taxonomy" id="71717"/>
    <lineage>
        <taxon>Eukaryota</taxon>
        <taxon>Fungi</taxon>
        <taxon>Dikarya</taxon>
        <taxon>Basidiomycota</taxon>
        <taxon>Agaricomycotina</taxon>
        <taxon>Agaricomycetes</taxon>
        <taxon>Agaricomycetidae</taxon>
        <taxon>Agaricales</taxon>
        <taxon>Agaricineae</taxon>
        <taxon>Psathyrellaceae</taxon>
        <taxon>Coprinellus</taxon>
    </lineage>
</organism>
<evidence type="ECO:0000256" key="1">
    <source>
        <dbReference type="SAM" id="MobiDB-lite"/>
    </source>
</evidence>
<keyword evidence="3" id="KW-1185">Reference proteome</keyword>
<proteinExistence type="predicted"/>
<feature type="region of interest" description="Disordered" evidence="1">
    <location>
        <begin position="1"/>
        <end position="23"/>
    </location>
</feature>
<feature type="compositionally biased region" description="Acidic residues" evidence="1">
    <location>
        <begin position="164"/>
        <end position="175"/>
    </location>
</feature>
<reference evidence="2 3" key="1">
    <citation type="journal article" date="2019" name="Nat. Ecol. Evol.">
        <title>Megaphylogeny resolves global patterns of mushroom evolution.</title>
        <authorList>
            <person name="Varga T."/>
            <person name="Krizsan K."/>
            <person name="Foldi C."/>
            <person name="Dima B."/>
            <person name="Sanchez-Garcia M."/>
            <person name="Sanchez-Ramirez S."/>
            <person name="Szollosi G.J."/>
            <person name="Szarkandi J.G."/>
            <person name="Papp V."/>
            <person name="Albert L."/>
            <person name="Andreopoulos W."/>
            <person name="Angelini C."/>
            <person name="Antonin V."/>
            <person name="Barry K.W."/>
            <person name="Bougher N.L."/>
            <person name="Buchanan P."/>
            <person name="Buyck B."/>
            <person name="Bense V."/>
            <person name="Catcheside P."/>
            <person name="Chovatia M."/>
            <person name="Cooper J."/>
            <person name="Damon W."/>
            <person name="Desjardin D."/>
            <person name="Finy P."/>
            <person name="Geml J."/>
            <person name="Haridas S."/>
            <person name="Hughes K."/>
            <person name="Justo A."/>
            <person name="Karasinski D."/>
            <person name="Kautmanova I."/>
            <person name="Kiss B."/>
            <person name="Kocsube S."/>
            <person name="Kotiranta H."/>
            <person name="LaButti K.M."/>
            <person name="Lechner B.E."/>
            <person name="Liimatainen K."/>
            <person name="Lipzen A."/>
            <person name="Lukacs Z."/>
            <person name="Mihaltcheva S."/>
            <person name="Morgado L.N."/>
            <person name="Niskanen T."/>
            <person name="Noordeloos M.E."/>
            <person name="Ohm R.A."/>
            <person name="Ortiz-Santana B."/>
            <person name="Ovrebo C."/>
            <person name="Racz N."/>
            <person name="Riley R."/>
            <person name="Savchenko A."/>
            <person name="Shiryaev A."/>
            <person name="Soop K."/>
            <person name="Spirin V."/>
            <person name="Szebenyi C."/>
            <person name="Tomsovsky M."/>
            <person name="Tulloss R.E."/>
            <person name="Uehling J."/>
            <person name="Grigoriev I.V."/>
            <person name="Vagvolgyi C."/>
            <person name="Papp T."/>
            <person name="Martin F.M."/>
            <person name="Miettinen O."/>
            <person name="Hibbett D.S."/>
            <person name="Nagy L.G."/>
        </authorList>
    </citation>
    <scope>NUCLEOTIDE SEQUENCE [LARGE SCALE GENOMIC DNA]</scope>
    <source>
        <strain evidence="2 3">FP101781</strain>
    </source>
</reference>
<feature type="compositionally biased region" description="Polar residues" evidence="1">
    <location>
        <begin position="185"/>
        <end position="194"/>
    </location>
</feature>
<feature type="compositionally biased region" description="Basic and acidic residues" evidence="1">
    <location>
        <begin position="64"/>
        <end position="76"/>
    </location>
</feature>
<gene>
    <name evidence="2" type="ORF">FA13DRAFT_1812098</name>
</gene>
<dbReference type="EMBL" id="QPFP01000010">
    <property type="protein sequence ID" value="TEB34110.1"/>
    <property type="molecule type" value="Genomic_DNA"/>
</dbReference>
<evidence type="ECO:0000313" key="2">
    <source>
        <dbReference type="EMBL" id="TEB34110.1"/>
    </source>
</evidence>
<feature type="compositionally biased region" description="Polar residues" evidence="1">
    <location>
        <begin position="399"/>
        <end position="431"/>
    </location>
</feature>
<name>A0A4Y7TIX5_COPMI</name>
<feature type="region of interest" description="Disordered" evidence="1">
    <location>
        <begin position="310"/>
        <end position="561"/>
    </location>
</feature>
<feature type="region of interest" description="Disordered" evidence="1">
    <location>
        <begin position="108"/>
        <end position="208"/>
    </location>
</feature>
<feature type="compositionally biased region" description="Basic and acidic residues" evidence="1">
    <location>
        <begin position="341"/>
        <end position="352"/>
    </location>
</feature>
<dbReference type="AlphaFoldDB" id="A0A4Y7TIX5"/>
<feature type="region of interest" description="Disordered" evidence="1">
    <location>
        <begin position="264"/>
        <end position="297"/>
    </location>
</feature>
<feature type="compositionally biased region" description="Polar residues" evidence="1">
    <location>
        <begin position="234"/>
        <end position="245"/>
    </location>
</feature>
<feature type="compositionally biased region" description="Polar residues" evidence="1">
    <location>
        <begin position="134"/>
        <end position="145"/>
    </location>
</feature>
<feature type="compositionally biased region" description="Polar residues" evidence="1">
    <location>
        <begin position="366"/>
        <end position="382"/>
    </location>
</feature>
<comment type="caution">
    <text evidence="2">The sequence shown here is derived from an EMBL/GenBank/DDBJ whole genome shotgun (WGS) entry which is preliminary data.</text>
</comment>
<protein>
    <submittedName>
        <fullName evidence="2">Uncharacterized protein</fullName>
    </submittedName>
</protein>
<feature type="region of interest" description="Disordered" evidence="1">
    <location>
        <begin position="56"/>
        <end position="95"/>
    </location>
</feature>
<evidence type="ECO:0000313" key="3">
    <source>
        <dbReference type="Proteomes" id="UP000298030"/>
    </source>
</evidence>
<feature type="region of interest" description="Disordered" evidence="1">
    <location>
        <begin position="234"/>
        <end position="253"/>
    </location>
</feature>
<accession>A0A4Y7TIX5</accession>
<dbReference type="Proteomes" id="UP000298030">
    <property type="component" value="Unassembled WGS sequence"/>
</dbReference>
<sequence>MTITQNSASGIRRPSTKSPGCSGSCQIELKNKVLELQDKIHRLCREFITENGLDFEIDSEEEDKQGHDKNYPHDGRNPATERGTHSHSHIARPQRELHVAQDLTYILDPTTSPRTGHPPPKEEQQRHPVFKAPSQRQGDGTSSANPEPATPAGHGRLKKVYGDTETDGEEDEVEDWYGQHKPTPTLLTNGNGSPISRRAGRSSATQGLLPLFSYPSTPLVGPRNRNSVSGRASLPLNANRNQPNVSPDCFRGPGSTPYIPAVLPPRRADSESPLGYVGSNSPRYIPESPPGPAVASPDYRAMRLANYGIGIENPPSDTHHNVRSLTGRSHPPPQSASHARNQTDIHGFRDAPADTSPFFPDDDQRPTNQGGPSLRENANAQVAHQPAASASPEKALGETSPNGAIPSESQFQHPSSSPSVPAGQDRSSAYPSPQEAHVAPTAGGNRANKKLKRQRLESSDDEPEAREKATWPNPTTAKVTGAFFKFGGEEGSPLRKKKKVDAQPAPTHRRRAGIVRQPTPGPSRPALSRQAPPRQGVRSSSRLQKRETDGKGKGKAKASDP</sequence>
<feature type="compositionally biased region" description="Basic and acidic residues" evidence="1">
    <location>
        <begin position="544"/>
        <end position="561"/>
    </location>
</feature>